<feature type="transmembrane region" description="Helical" evidence="7">
    <location>
        <begin position="133"/>
        <end position="151"/>
    </location>
</feature>
<accession>A0AAT9LBI3</accession>
<feature type="transmembrane region" description="Helical" evidence="7">
    <location>
        <begin position="109"/>
        <end position="127"/>
    </location>
</feature>
<keyword evidence="9" id="KW-0645">Protease</keyword>
<dbReference type="InterPro" id="IPR022764">
    <property type="entry name" value="Peptidase_S54_rhomboid_dom"/>
</dbReference>
<dbReference type="Gene3D" id="1.20.1540.10">
    <property type="entry name" value="Rhomboid-like"/>
    <property type="match status" value="1"/>
</dbReference>
<evidence type="ECO:0000256" key="7">
    <source>
        <dbReference type="SAM" id="Phobius"/>
    </source>
</evidence>
<evidence type="ECO:0000313" key="9">
    <source>
        <dbReference type="EMBL" id="QUL98439.1"/>
    </source>
</evidence>
<reference evidence="9" key="1">
    <citation type="submission" date="2020-10" db="EMBL/GenBank/DDBJ databases">
        <authorList>
            <person name="Kadnikov V."/>
            <person name="Beletsky A.V."/>
            <person name="Mardanov A.V."/>
            <person name="Karnachuk O.V."/>
            <person name="Ravin N.V."/>
        </authorList>
    </citation>
    <scope>NUCLEOTIDE SEQUENCE</scope>
    <source>
        <strain evidence="9">Bu02</strain>
    </source>
</reference>
<gene>
    <name evidence="9" type="ORF">IMF26_10590</name>
</gene>
<dbReference type="GO" id="GO:0004252">
    <property type="term" value="F:serine-type endopeptidase activity"/>
    <property type="evidence" value="ECO:0007669"/>
    <property type="project" value="InterPro"/>
</dbReference>
<keyword evidence="5 7" id="KW-1133">Transmembrane helix</keyword>
<feature type="domain" description="Peptidase S54 rhomboid" evidence="8">
    <location>
        <begin position="72"/>
        <end position="223"/>
    </location>
</feature>
<dbReference type="AlphaFoldDB" id="A0AAT9LBI3"/>
<protein>
    <submittedName>
        <fullName evidence="9">Rhomboid family intramembrane serine protease</fullName>
    </submittedName>
</protein>
<dbReference type="InterPro" id="IPR035952">
    <property type="entry name" value="Rhomboid-like_sf"/>
</dbReference>
<feature type="transmembrane region" description="Helical" evidence="7">
    <location>
        <begin position="71"/>
        <end position="97"/>
    </location>
</feature>
<dbReference type="GO" id="GO:0006508">
    <property type="term" value="P:proteolysis"/>
    <property type="evidence" value="ECO:0007669"/>
    <property type="project" value="UniProtKB-KW"/>
</dbReference>
<dbReference type="EMBL" id="CP062796">
    <property type="protein sequence ID" value="QUL98439.1"/>
    <property type="molecule type" value="Genomic_DNA"/>
</dbReference>
<feature type="transmembrane region" description="Helical" evidence="7">
    <location>
        <begin position="15"/>
        <end position="35"/>
    </location>
</feature>
<reference evidence="9" key="2">
    <citation type="journal article" date="2023" name="Biology">
        <title>Prokaryotic Life Associated with Coal-Fire Gas Vents Revealed by Metagenomics.</title>
        <authorList>
            <person name="Kadnikov V.V."/>
            <person name="Mardanov A.V."/>
            <person name="Beletsky A.V."/>
            <person name="Karnachuk O.V."/>
            <person name="Ravin N.V."/>
        </authorList>
    </citation>
    <scope>NUCLEOTIDE SEQUENCE</scope>
    <source>
        <strain evidence="9">Bu02</strain>
    </source>
</reference>
<dbReference type="FunFam" id="1.20.1540.10:FF:000027">
    <property type="entry name" value="Rhomboid family intramembrane serine protease"/>
    <property type="match status" value="1"/>
</dbReference>
<dbReference type="SUPFAM" id="SSF144091">
    <property type="entry name" value="Rhomboid-like"/>
    <property type="match status" value="1"/>
</dbReference>
<feature type="transmembrane region" description="Helical" evidence="7">
    <location>
        <begin position="158"/>
        <end position="184"/>
    </location>
</feature>
<dbReference type="Pfam" id="PF01694">
    <property type="entry name" value="Rhomboid"/>
    <property type="match status" value="1"/>
</dbReference>
<dbReference type="PANTHER" id="PTHR43731:SF14">
    <property type="entry name" value="PRESENILIN-ASSOCIATED RHOMBOID-LIKE PROTEIN, MITOCHONDRIAL"/>
    <property type="match status" value="1"/>
</dbReference>
<name>A0AAT9LBI3_9FIRM</name>
<dbReference type="GO" id="GO:0016020">
    <property type="term" value="C:membrane"/>
    <property type="evidence" value="ECO:0007669"/>
    <property type="project" value="UniProtKB-SubCell"/>
</dbReference>
<dbReference type="KEGG" id="fcz:IMF26_10590"/>
<evidence type="ECO:0000256" key="2">
    <source>
        <dbReference type="ARBA" id="ARBA00009045"/>
    </source>
</evidence>
<keyword evidence="4" id="KW-0378">Hydrolase</keyword>
<evidence type="ECO:0000259" key="8">
    <source>
        <dbReference type="Pfam" id="PF01694"/>
    </source>
</evidence>
<evidence type="ECO:0000256" key="4">
    <source>
        <dbReference type="ARBA" id="ARBA00022801"/>
    </source>
</evidence>
<evidence type="ECO:0000256" key="5">
    <source>
        <dbReference type="ARBA" id="ARBA00022989"/>
    </source>
</evidence>
<keyword evidence="3 7" id="KW-0812">Transmembrane</keyword>
<keyword evidence="6 7" id="KW-0472">Membrane</keyword>
<feature type="transmembrane region" description="Helical" evidence="7">
    <location>
        <begin position="204"/>
        <end position="221"/>
    </location>
</feature>
<dbReference type="InterPro" id="IPR050925">
    <property type="entry name" value="Rhomboid_protease_S54"/>
</dbReference>
<comment type="similarity">
    <text evidence="2">Belongs to the peptidase S54 family.</text>
</comment>
<evidence type="ECO:0000256" key="1">
    <source>
        <dbReference type="ARBA" id="ARBA00004141"/>
    </source>
</evidence>
<comment type="subcellular location">
    <subcellularLocation>
        <location evidence="1">Membrane</location>
        <topology evidence="1">Multi-pass membrane protein</topology>
    </subcellularLocation>
</comment>
<proteinExistence type="inferred from homology"/>
<organism evidence="9">
    <name type="scientific">Candidatus Fermentithermobacillus carboniphilus</name>
    <dbReference type="NCBI Taxonomy" id="3085328"/>
    <lineage>
        <taxon>Bacteria</taxon>
        <taxon>Bacillati</taxon>
        <taxon>Bacillota</taxon>
        <taxon>Candidatus Fermentithermobacillia</taxon>
        <taxon>Candidatus Fermentithermobacillales</taxon>
        <taxon>Candidatus Fermentithermobacillaceae</taxon>
        <taxon>Candidatus Fermentithermobacillus</taxon>
    </lineage>
</organism>
<dbReference type="PANTHER" id="PTHR43731">
    <property type="entry name" value="RHOMBOID PROTEASE"/>
    <property type="match status" value="1"/>
</dbReference>
<sequence>MIPIRDTQRSRRRPVVNWAIILINIAVFAYELTLTDRMLESFIVKWGVIPAVITSPGLFPKEVLAQTSGPVGLFTSLFIHMGWVHMIGNMLYLFIFGDNVEDLLGHGRYLLFYLVSGVFASLAHIMSNPTSTVPTVGASGAIAGVLGAYFVNFPRSRVLALIPVGFFLPMVEVPSIVFLFLWFFTNLLSGVASLGVEAQGGVAWWAHIGGFVVGMFLSIIWRRRRQTVL</sequence>
<evidence type="ECO:0000256" key="6">
    <source>
        <dbReference type="ARBA" id="ARBA00023136"/>
    </source>
</evidence>
<evidence type="ECO:0000256" key="3">
    <source>
        <dbReference type="ARBA" id="ARBA00022692"/>
    </source>
</evidence>